<dbReference type="AlphaFoldDB" id="A0A2H3CZW1"/>
<dbReference type="OMA" id="WANTMID"/>
<organism evidence="2 3">
    <name type="scientific">Armillaria gallica</name>
    <name type="common">Bulbous honey fungus</name>
    <name type="synonym">Armillaria bulbosa</name>
    <dbReference type="NCBI Taxonomy" id="47427"/>
    <lineage>
        <taxon>Eukaryota</taxon>
        <taxon>Fungi</taxon>
        <taxon>Dikarya</taxon>
        <taxon>Basidiomycota</taxon>
        <taxon>Agaricomycotina</taxon>
        <taxon>Agaricomycetes</taxon>
        <taxon>Agaricomycetidae</taxon>
        <taxon>Agaricales</taxon>
        <taxon>Marasmiineae</taxon>
        <taxon>Physalacriaceae</taxon>
        <taxon>Armillaria</taxon>
    </lineage>
</organism>
<reference evidence="3" key="1">
    <citation type="journal article" date="2017" name="Nat. Ecol. Evol.">
        <title>Genome expansion and lineage-specific genetic innovations in the forest pathogenic fungi Armillaria.</title>
        <authorList>
            <person name="Sipos G."/>
            <person name="Prasanna A.N."/>
            <person name="Walter M.C."/>
            <person name="O'Connor E."/>
            <person name="Balint B."/>
            <person name="Krizsan K."/>
            <person name="Kiss B."/>
            <person name="Hess J."/>
            <person name="Varga T."/>
            <person name="Slot J."/>
            <person name="Riley R."/>
            <person name="Boka B."/>
            <person name="Rigling D."/>
            <person name="Barry K."/>
            <person name="Lee J."/>
            <person name="Mihaltcheva S."/>
            <person name="LaButti K."/>
            <person name="Lipzen A."/>
            <person name="Waldron R."/>
            <person name="Moloney N.M."/>
            <person name="Sperisen C."/>
            <person name="Kredics L."/>
            <person name="Vagvoelgyi C."/>
            <person name="Patrignani A."/>
            <person name="Fitzpatrick D."/>
            <person name="Nagy I."/>
            <person name="Doyle S."/>
            <person name="Anderson J.B."/>
            <person name="Grigoriev I.V."/>
            <person name="Gueldener U."/>
            <person name="Muensterkoetter M."/>
            <person name="Nagy L.G."/>
        </authorList>
    </citation>
    <scope>NUCLEOTIDE SEQUENCE [LARGE SCALE GENOMIC DNA]</scope>
    <source>
        <strain evidence="3">Ar21-2</strain>
    </source>
</reference>
<name>A0A2H3CZW1_ARMGA</name>
<dbReference type="InterPro" id="IPR041457">
    <property type="entry name" value="CxC2_KDZ-assoc"/>
</dbReference>
<dbReference type="InParanoid" id="A0A2H3CZW1"/>
<evidence type="ECO:0000313" key="2">
    <source>
        <dbReference type="EMBL" id="PBK84048.1"/>
    </source>
</evidence>
<evidence type="ECO:0000259" key="1">
    <source>
        <dbReference type="Pfam" id="PF18803"/>
    </source>
</evidence>
<accession>A0A2H3CZW1</accession>
<proteinExistence type="predicted"/>
<dbReference type="Pfam" id="PF18803">
    <property type="entry name" value="CxC2"/>
    <property type="match status" value="1"/>
</dbReference>
<feature type="non-terminal residue" evidence="2">
    <location>
        <position position="1"/>
    </location>
</feature>
<dbReference type="OrthoDB" id="3257613at2759"/>
<sequence length="320" mass="37249">GASKKMKPFLPLFPYIQAMYIADNYDQRVHTACNCQSSALEEYRCKSCYLWPPSCAKCMVTSHLHLPFHRIEQWNGRYFERTSLRELRFVFCLGHSGHPCPNQLETVFCKLIIVDVNGYHHLDFQFCFCRDCKLDEAKQLFSHLLFLATVKHPETVFTTKVLDNFDIHHSISTKLAESFCAALWKMSTGEQPDNVLNVYRTFMQASHIHRHLQAVRRSGQAHDIDNFITHRRKNCIAVHCPTCPEPGWNIDLEVIAECQGQHKYTLFLDCDGTFNMPWINKPDDPHEEALNVGWAYIVKEHAYQEYLSCVKNDPPEVLFF</sequence>
<keyword evidence="3" id="KW-1185">Reference proteome</keyword>
<gene>
    <name evidence="2" type="ORF">ARMGADRAFT_943988</name>
</gene>
<feature type="domain" description="CxC2-like cysteine cluster KDZ transposase-associated" evidence="1">
    <location>
        <begin position="84"/>
        <end position="187"/>
    </location>
</feature>
<dbReference type="Proteomes" id="UP000217790">
    <property type="component" value="Unassembled WGS sequence"/>
</dbReference>
<evidence type="ECO:0000313" key="3">
    <source>
        <dbReference type="Proteomes" id="UP000217790"/>
    </source>
</evidence>
<protein>
    <recommendedName>
        <fullName evidence="1">CxC2-like cysteine cluster KDZ transposase-associated domain-containing protein</fullName>
    </recommendedName>
</protein>
<dbReference type="EMBL" id="KZ293701">
    <property type="protein sequence ID" value="PBK84048.1"/>
    <property type="molecule type" value="Genomic_DNA"/>
</dbReference>
<dbReference type="STRING" id="47427.A0A2H3CZW1"/>